<comment type="caution">
    <text evidence="1">The sequence shown here is derived from an EMBL/GenBank/DDBJ whole genome shotgun (WGS) entry which is preliminary data.</text>
</comment>
<keyword evidence="2" id="KW-1185">Reference proteome</keyword>
<dbReference type="EMBL" id="JACEFO010001605">
    <property type="protein sequence ID" value="KAF8732234.1"/>
    <property type="molecule type" value="Genomic_DNA"/>
</dbReference>
<evidence type="ECO:0000313" key="1">
    <source>
        <dbReference type="EMBL" id="KAF8732234.1"/>
    </source>
</evidence>
<evidence type="ECO:0000313" key="2">
    <source>
        <dbReference type="Proteomes" id="UP000636709"/>
    </source>
</evidence>
<sequence length="43" mass="5126">MLLRRLRLDQQCQASRLERVSYSVPWRSLWLCGELSSRLGRCC</sequence>
<organism evidence="1 2">
    <name type="scientific">Digitaria exilis</name>
    <dbReference type="NCBI Taxonomy" id="1010633"/>
    <lineage>
        <taxon>Eukaryota</taxon>
        <taxon>Viridiplantae</taxon>
        <taxon>Streptophyta</taxon>
        <taxon>Embryophyta</taxon>
        <taxon>Tracheophyta</taxon>
        <taxon>Spermatophyta</taxon>
        <taxon>Magnoliopsida</taxon>
        <taxon>Liliopsida</taxon>
        <taxon>Poales</taxon>
        <taxon>Poaceae</taxon>
        <taxon>PACMAD clade</taxon>
        <taxon>Panicoideae</taxon>
        <taxon>Panicodae</taxon>
        <taxon>Paniceae</taxon>
        <taxon>Anthephorinae</taxon>
        <taxon>Digitaria</taxon>
    </lineage>
</organism>
<name>A0A835F9C2_9POAL</name>
<reference evidence="1" key="1">
    <citation type="submission" date="2020-07" db="EMBL/GenBank/DDBJ databases">
        <title>Genome sequence and genetic diversity analysis of an under-domesticated orphan crop, white fonio (Digitaria exilis).</title>
        <authorList>
            <person name="Bennetzen J.L."/>
            <person name="Chen S."/>
            <person name="Ma X."/>
            <person name="Wang X."/>
            <person name="Yssel A.E.J."/>
            <person name="Chaluvadi S.R."/>
            <person name="Johnson M."/>
            <person name="Gangashetty P."/>
            <person name="Hamidou F."/>
            <person name="Sanogo M.D."/>
            <person name="Zwaenepoel A."/>
            <person name="Wallace J."/>
            <person name="Van De Peer Y."/>
            <person name="Van Deynze A."/>
        </authorList>
    </citation>
    <scope>NUCLEOTIDE SEQUENCE</scope>
    <source>
        <tissue evidence="1">Leaves</tissue>
    </source>
</reference>
<dbReference type="Proteomes" id="UP000636709">
    <property type="component" value="Unassembled WGS sequence"/>
</dbReference>
<dbReference type="AlphaFoldDB" id="A0A835F9C2"/>
<accession>A0A835F9C2</accession>
<gene>
    <name evidence="1" type="ORF">HU200_016210</name>
</gene>
<protein>
    <submittedName>
        <fullName evidence="1">Uncharacterized protein</fullName>
    </submittedName>
</protein>
<proteinExistence type="predicted"/>